<dbReference type="EMBL" id="JACLAX010000005">
    <property type="protein sequence ID" value="MBC2668875.1"/>
    <property type="molecule type" value="Genomic_DNA"/>
</dbReference>
<dbReference type="GO" id="GO:0015562">
    <property type="term" value="F:efflux transmembrane transporter activity"/>
    <property type="evidence" value="ECO:0007669"/>
    <property type="project" value="TreeGrafter"/>
</dbReference>
<dbReference type="InterPro" id="IPR006143">
    <property type="entry name" value="RND_pump_MFP"/>
</dbReference>
<dbReference type="SUPFAM" id="SSF111369">
    <property type="entry name" value="HlyD-like secretion proteins"/>
    <property type="match status" value="1"/>
</dbReference>
<gene>
    <name evidence="4" type="ORF">H7F53_06950</name>
</gene>
<keyword evidence="2" id="KW-1133">Transmembrane helix</keyword>
<evidence type="ECO:0000259" key="3">
    <source>
        <dbReference type="Pfam" id="PF25917"/>
    </source>
</evidence>
<dbReference type="InterPro" id="IPR058625">
    <property type="entry name" value="MdtA-like_BSH"/>
</dbReference>
<keyword evidence="2" id="KW-0472">Membrane</keyword>
<feature type="transmembrane region" description="Helical" evidence="2">
    <location>
        <begin position="18"/>
        <end position="37"/>
    </location>
</feature>
<reference evidence="4 5" key="1">
    <citation type="submission" date="2020-08" db="EMBL/GenBank/DDBJ databases">
        <title>The genome sequence of type strain Novosphingobium piscinae KCTC 42194.</title>
        <authorList>
            <person name="Liu Y."/>
        </authorList>
    </citation>
    <scope>NUCLEOTIDE SEQUENCE [LARGE SCALE GENOMIC DNA]</scope>
    <source>
        <strain evidence="4 5">KCTC 42194</strain>
    </source>
</reference>
<accession>A0A7X1FXM3</accession>
<evidence type="ECO:0000313" key="4">
    <source>
        <dbReference type="EMBL" id="MBC2668875.1"/>
    </source>
</evidence>
<evidence type="ECO:0000313" key="5">
    <source>
        <dbReference type="Proteomes" id="UP000551327"/>
    </source>
</evidence>
<keyword evidence="5" id="KW-1185">Reference proteome</keyword>
<comment type="similarity">
    <text evidence="1">Belongs to the membrane fusion protein (MFP) (TC 8.A.1) family.</text>
</comment>
<dbReference type="GO" id="GO:1990281">
    <property type="term" value="C:efflux pump complex"/>
    <property type="evidence" value="ECO:0007669"/>
    <property type="project" value="TreeGrafter"/>
</dbReference>
<dbReference type="PANTHER" id="PTHR30469:SF15">
    <property type="entry name" value="HLYD FAMILY OF SECRETION PROTEINS"/>
    <property type="match status" value="1"/>
</dbReference>
<dbReference type="Pfam" id="PF25917">
    <property type="entry name" value="BSH_RND"/>
    <property type="match status" value="1"/>
</dbReference>
<dbReference type="AlphaFoldDB" id="A0A7X1FXM3"/>
<comment type="caution">
    <text evidence="4">The sequence shown here is derived from an EMBL/GenBank/DDBJ whole genome shotgun (WGS) entry which is preliminary data.</text>
</comment>
<dbReference type="PANTHER" id="PTHR30469">
    <property type="entry name" value="MULTIDRUG RESISTANCE PROTEIN MDTA"/>
    <property type="match status" value="1"/>
</dbReference>
<dbReference type="NCBIfam" id="TIGR01730">
    <property type="entry name" value="RND_mfp"/>
    <property type="match status" value="1"/>
</dbReference>
<protein>
    <submittedName>
        <fullName evidence="4">Efflux RND transporter periplasmic adaptor subunit</fullName>
    </submittedName>
</protein>
<evidence type="ECO:0000256" key="2">
    <source>
        <dbReference type="SAM" id="Phobius"/>
    </source>
</evidence>
<keyword evidence="2" id="KW-0812">Transmembrane</keyword>
<dbReference type="Gene3D" id="2.40.50.100">
    <property type="match status" value="2"/>
</dbReference>
<dbReference type="Proteomes" id="UP000551327">
    <property type="component" value="Unassembled WGS sequence"/>
</dbReference>
<proteinExistence type="inferred from homology"/>
<name>A0A7X1FXM3_9SPHN</name>
<feature type="domain" description="Multidrug resistance protein MdtA-like barrel-sandwich hybrid" evidence="3">
    <location>
        <begin position="92"/>
        <end position="217"/>
    </location>
</feature>
<dbReference type="Gene3D" id="2.40.420.20">
    <property type="match status" value="1"/>
</dbReference>
<organism evidence="4 5">
    <name type="scientific">Novosphingobium piscinae</name>
    <dbReference type="NCBI Taxonomy" id="1507448"/>
    <lineage>
        <taxon>Bacteria</taxon>
        <taxon>Pseudomonadati</taxon>
        <taxon>Pseudomonadota</taxon>
        <taxon>Alphaproteobacteria</taxon>
        <taxon>Sphingomonadales</taxon>
        <taxon>Sphingomonadaceae</taxon>
        <taxon>Novosphingobium</taxon>
    </lineage>
</organism>
<dbReference type="RefSeq" id="WP_185678765.1">
    <property type="nucleotide sequence ID" value="NZ_JACLAX010000005.1"/>
</dbReference>
<sequence length="380" mass="38700">MNGVEHERRGTTARTRTVLAAGLAIAAIAAALVWGRASPGEPTPPASLPVLPVQVAAVLPEEGQEPAEGSALASTAAAAGGWFAAVLHHDREARLGFRVPGRLSSLPVRIGDRLPAGALLAQLDPALYAAAAERAAADYARVSRTAERTSGLAREGAAAAAQASDATDLSRAAAAGLAASRTDLRDTRLTMPFAGTVIERAAEQGEVVSPGQPVLTVADTASPLLARAQVPAAVAVGLQQGQSGQVRLADGQLRSARVLRVAGAADSRTGLVTVELALASGAGAISGAPASVQLAAASETAATPGRSRVLRIPAEALLEAQGHRASVYVIDLKGRARRRPVELLGLVDRDARIMGLPVGVRVITLGAGFVRDGQRVEVTR</sequence>
<evidence type="ECO:0000256" key="1">
    <source>
        <dbReference type="ARBA" id="ARBA00009477"/>
    </source>
</evidence>